<dbReference type="InterPro" id="IPR027417">
    <property type="entry name" value="P-loop_NTPase"/>
</dbReference>
<accession>A0A081P432</accession>
<dbReference type="AlphaFoldDB" id="A0A081P432"/>
<dbReference type="EMBL" id="JNVM01000010">
    <property type="protein sequence ID" value="KEQ25455.1"/>
    <property type="molecule type" value="Genomic_DNA"/>
</dbReference>
<keyword evidence="4" id="KW-0762">Sugar transport</keyword>
<dbReference type="InterPro" id="IPR017871">
    <property type="entry name" value="ABC_transporter-like_CS"/>
</dbReference>
<feature type="domain" description="ABC transporter" evidence="10">
    <location>
        <begin position="4"/>
        <end position="239"/>
    </location>
</feature>
<comment type="subcellular location">
    <subcellularLocation>
        <location evidence="1">Cell membrane</location>
        <topology evidence="1">Peripheral membrane protein</topology>
    </subcellularLocation>
</comment>
<evidence type="ECO:0000256" key="3">
    <source>
        <dbReference type="ARBA" id="ARBA00022475"/>
    </source>
</evidence>
<evidence type="ECO:0000256" key="8">
    <source>
        <dbReference type="ARBA" id="ARBA00022967"/>
    </source>
</evidence>
<dbReference type="InterPro" id="IPR003593">
    <property type="entry name" value="AAA+_ATPase"/>
</dbReference>
<dbReference type="OrthoDB" id="9771863at2"/>
<evidence type="ECO:0000313" key="12">
    <source>
        <dbReference type="Proteomes" id="UP000028123"/>
    </source>
</evidence>
<evidence type="ECO:0000256" key="6">
    <source>
        <dbReference type="ARBA" id="ARBA00022741"/>
    </source>
</evidence>
<dbReference type="InterPro" id="IPR050107">
    <property type="entry name" value="ABC_carbohydrate_import_ATPase"/>
</dbReference>
<evidence type="ECO:0000259" key="10">
    <source>
        <dbReference type="PROSITE" id="PS50893"/>
    </source>
</evidence>
<keyword evidence="6" id="KW-0547">Nucleotide-binding</keyword>
<evidence type="ECO:0000256" key="5">
    <source>
        <dbReference type="ARBA" id="ARBA00022737"/>
    </source>
</evidence>
<dbReference type="GO" id="GO:0016887">
    <property type="term" value="F:ATP hydrolysis activity"/>
    <property type="evidence" value="ECO:0007669"/>
    <property type="project" value="InterPro"/>
</dbReference>
<keyword evidence="7 11" id="KW-0067">ATP-binding</keyword>
<keyword evidence="9" id="KW-0472">Membrane</keyword>
<evidence type="ECO:0000313" key="11">
    <source>
        <dbReference type="EMBL" id="KEQ25455.1"/>
    </source>
</evidence>
<dbReference type="PANTHER" id="PTHR43790:SF3">
    <property type="entry name" value="D-ALLOSE IMPORT ATP-BINDING PROTEIN ALSA-RELATED"/>
    <property type="match status" value="1"/>
</dbReference>
<evidence type="ECO:0000256" key="7">
    <source>
        <dbReference type="ARBA" id="ARBA00022840"/>
    </source>
</evidence>
<protein>
    <submittedName>
        <fullName evidence="11">Ribose ABC transporter ATP-binding protein</fullName>
    </submittedName>
</protein>
<evidence type="ECO:0000256" key="9">
    <source>
        <dbReference type="ARBA" id="ARBA00023136"/>
    </source>
</evidence>
<dbReference type="Pfam" id="PF00005">
    <property type="entry name" value="ABC_tran"/>
    <property type="match status" value="2"/>
</dbReference>
<evidence type="ECO:0000256" key="2">
    <source>
        <dbReference type="ARBA" id="ARBA00022448"/>
    </source>
</evidence>
<dbReference type="SUPFAM" id="SSF52540">
    <property type="entry name" value="P-loop containing nucleoside triphosphate hydrolases"/>
    <property type="match status" value="2"/>
</dbReference>
<feature type="domain" description="ABC transporter" evidence="10">
    <location>
        <begin position="248"/>
        <end position="493"/>
    </location>
</feature>
<keyword evidence="5" id="KW-0677">Repeat</keyword>
<reference evidence="11 12" key="1">
    <citation type="submission" date="2014-06" db="EMBL/GenBank/DDBJ databases">
        <title>Draft genome sequence of Paenibacillus sp. MSt1.</title>
        <authorList>
            <person name="Aw Y.K."/>
            <person name="Ong K.S."/>
            <person name="Gan H.M."/>
            <person name="Lee S.M."/>
        </authorList>
    </citation>
    <scope>NUCLEOTIDE SEQUENCE [LARGE SCALE GENOMIC DNA]</scope>
    <source>
        <strain evidence="11 12">MSt1</strain>
    </source>
</reference>
<dbReference type="Proteomes" id="UP000028123">
    <property type="component" value="Unassembled WGS sequence"/>
</dbReference>
<dbReference type="eggNOG" id="COG1129">
    <property type="taxonomic scope" value="Bacteria"/>
</dbReference>
<dbReference type="FunFam" id="3.40.50.300:FF:000127">
    <property type="entry name" value="Ribose import ATP-binding protein RbsA"/>
    <property type="match status" value="1"/>
</dbReference>
<dbReference type="GO" id="GO:0005886">
    <property type="term" value="C:plasma membrane"/>
    <property type="evidence" value="ECO:0007669"/>
    <property type="project" value="UniProtKB-SubCell"/>
</dbReference>
<gene>
    <name evidence="11" type="ORF">ET33_01660</name>
</gene>
<organism evidence="11 12">
    <name type="scientific">Paenibacillus tyrfis</name>
    <dbReference type="NCBI Taxonomy" id="1501230"/>
    <lineage>
        <taxon>Bacteria</taxon>
        <taxon>Bacillati</taxon>
        <taxon>Bacillota</taxon>
        <taxon>Bacilli</taxon>
        <taxon>Bacillales</taxon>
        <taxon>Paenibacillaceae</taxon>
        <taxon>Paenibacillus</taxon>
    </lineage>
</organism>
<proteinExistence type="predicted"/>
<dbReference type="CDD" id="cd03215">
    <property type="entry name" value="ABC_Carb_Monos_II"/>
    <property type="match status" value="1"/>
</dbReference>
<dbReference type="RefSeq" id="WP_036681547.1">
    <property type="nucleotide sequence ID" value="NZ_JNVM01000010.1"/>
</dbReference>
<dbReference type="Gene3D" id="3.40.50.300">
    <property type="entry name" value="P-loop containing nucleotide triphosphate hydrolases"/>
    <property type="match status" value="2"/>
</dbReference>
<dbReference type="InterPro" id="IPR003439">
    <property type="entry name" value="ABC_transporter-like_ATP-bd"/>
</dbReference>
<dbReference type="GO" id="GO:0005524">
    <property type="term" value="F:ATP binding"/>
    <property type="evidence" value="ECO:0007669"/>
    <property type="project" value="UniProtKB-KW"/>
</dbReference>
<keyword evidence="12" id="KW-1185">Reference proteome</keyword>
<sequence>MSVLETRSITKHYPGTVALDQVTVSFESGKVHALLGKNGSGKSTLLKIFSGAVQPTQGEVILDGTALRFKDPGDAFAQGVAIVYQELSLVPGMTVAENIFLGRLPMKGPFIDWKKAYSMTRELLNEYNIDIAADELVANLSVGQAQMIEIVKALTFKPKVLQLDEPTSALAKNEIDSLFNMIRELKKKDVIIIYVSHRLHELWEIADTCTVLREGHFIGTAPMAGLTRKELIHMMFGDVEIRTRPDDLRVTNEVVLEVKGLTRKHKFRDISFQLKKGEILGIAGMLGSGRTELLKSIFGADQLDSGEIYCCGQRIDSPTPARMKKAGLALTPEDRKHEGLIQLASIRDNLCVASLDRIAKGPMIRKKTEAEFVRRQMEELQIKATDVEHPVSSLSGGNQQKVVVGNWLNTDPKIMFFDEPTRGIDVNAKQQIFQVIWEQSRKGISSIMVSSELEELLEVCHRILILRDGRIEGEYVPEELKIDELYALSMGGETA</sequence>
<dbReference type="PANTHER" id="PTHR43790">
    <property type="entry name" value="CARBOHYDRATE TRANSPORT ATP-BINDING PROTEIN MG119-RELATED"/>
    <property type="match status" value="1"/>
</dbReference>
<evidence type="ECO:0000256" key="4">
    <source>
        <dbReference type="ARBA" id="ARBA00022597"/>
    </source>
</evidence>
<dbReference type="CDD" id="cd03216">
    <property type="entry name" value="ABC_Carb_Monos_I"/>
    <property type="match status" value="1"/>
</dbReference>
<evidence type="ECO:0000256" key="1">
    <source>
        <dbReference type="ARBA" id="ARBA00004202"/>
    </source>
</evidence>
<keyword evidence="2" id="KW-0813">Transport</keyword>
<dbReference type="PROSITE" id="PS00211">
    <property type="entry name" value="ABC_TRANSPORTER_1"/>
    <property type="match status" value="2"/>
</dbReference>
<dbReference type="PROSITE" id="PS50893">
    <property type="entry name" value="ABC_TRANSPORTER_2"/>
    <property type="match status" value="2"/>
</dbReference>
<name>A0A081P432_9BACL</name>
<dbReference type="SMART" id="SM00382">
    <property type="entry name" value="AAA"/>
    <property type="match status" value="2"/>
</dbReference>
<comment type="caution">
    <text evidence="11">The sequence shown here is derived from an EMBL/GenBank/DDBJ whole genome shotgun (WGS) entry which is preliminary data.</text>
</comment>
<keyword evidence="3" id="KW-1003">Cell membrane</keyword>
<keyword evidence="8" id="KW-1278">Translocase</keyword>